<dbReference type="AlphaFoldDB" id="A0A926WLE7"/>
<name>A0A926WLE7_9NOST</name>
<proteinExistence type="predicted"/>
<sequence>MKKIVIADLTNNNVNGLFRELSLPETETVSGGSGGSVNNYFISSNTGNVETTGTGDVKGVDSGIRDNKVATVDYSRSIYVVINSW</sequence>
<dbReference type="Proteomes" id="UP000662185">
    <property type="component" value="Unassembled WGS sequence"/>
</dbReference>
<protein>
    <submittedName>
        <fullName evidence="1">Uncharacterized protein</fullName>
    </submittedName>
</protein>
<gene>
    <name evidence="1" type="ORF">H6G06_25830</name>
</gene>
<comment type="caution">
    <text evidence="1">The sequence shown here is derived from an EMBL/GenBank/DDBJ whole genome shotgun (WGS) entry which is preliminary data.</text>
</comment>
<evidence type="ECO:0000313" key="1">
    <source>
        <dbReference type="EMBL" id="MBD2296806.1"/>
    </source>
</evidence>
<accession>A0A926WLE7</accession>
<organism evidence="1 2">
    <name type="scientific">Anabaena sphaerica FACHB-251</name>
    <dbReference type="NCBI Taxonomy" id="2692883"/>
    <lineage>
        <taxon>Bacteria</taxon>
        <taxon>Bacillati</taxon>
        <taxon>Cyanobacteriota</taxon>
        <taxon>Cyanophyceae</taxon>
        <taxon>Nostocales</taxon>
        <taxon>Nostocaceae</taxon>
        <taxon>Anabaena</taxon>
    </lineage>
</organism>
<keyword evidence="2" id="KW-1185">Reference proteome</keyword>
<evidence type="ECO:0000313" key="2">
    <source>
        <dbReference type="Proteomes" id="UP000662185"/>
    </source>
</evidence>
<dbReference type="EMBL" id="JACJQU010000031">
    <property type="protein sequence ID" value="MBD2296806.1"/>
    <property type="molecule type" value="Genomic_DNA"/>
</dbReference>
<dbReference type="RefSeq" id="WP_190564924.1">
    <property type="nucleotide sequence ID" value="NZ_JACJQU010000031.1"/>
</dbReference>
<reference evidence="2" key="1">
    <citation type="journal article" date="2020" name="ISME J.">
        <title>Comparative genomics reveals insights into cyanobacterial evolution and habitat adaptation.</title>
        <authorList>
            <person name="Chen M.Y."/>
            <person name="Teng W.K."/>
            <person name="Zhao L."/>
            <person name="Hu C.X."/>
            <person name="Zhou Y.K."/>
            <person name="Han B.P."/>
            <person name="Song L.R."/>
            <person name="Shu W.S."/>
        </authorList>
    </citation>
    <scope>NUCLEOTIDE SEQUENCE [LARGE SCALE GENOMIC DNA]</scope>
    <source>
        <strain evidence="2">FACHB-251</strain>
    </source>
</reference>